<evidence type="ECO:0000313" key="3">
    <source>
        <dbReference type="Proteomes" id="UP000799766"/>
    </source>
</evidence>
<evidence type="ECO:0000313" key="2">
    <source>
        <dbReference type="EMBL" id="KAF2459210.1"/>
    </source>
</evidence>
<sequence>MALPLDEDACYRQGNGQPPRTYMSVSMKNGRIVVRRGSADTLPHRRRVRLSSEQNEEEQQQATSEHEQNQSTSWERESYTQYWLSQQTEETRQRSSSEHGKQSERPSSHVCSVESQAVTSSQQAAELVTEGISSSHDQQMHRRSVSQPEKQTQPPCQTHTRSASS</sequence>
<dbReference type="EMBL" id="MU001676">
    <property type="protein sequence ID" value="KAF2459210.1"/>
    <property type="molecule type" value="Genomic_DNA"/>
</dbReference>
<name>A0A6A6P5C5_9PEZI</name>
<feature type="region of interest" description="Disordered" evidence="1">
    <location>
        <begin position="1"/>
        <end position="165"/>
    </location>
</feature>
<dbReference type="Proteomes" id="UP000799766">
    <property type="component" value="Unassembled WGS sequence"/>
</dbReference>
<reference evidence="2" key="1">
    <citation type="journal article" date="2020" name="Stud. Mycol.">
        <title>101 Dothideomycetes genomes: a test case for predicting lifestyles and emergence of pathogens.</title>
        <authorList>
            <person name="Haridas S."/>
            <person name="Albert R."/>
            <person name="Binder M."/>
            <person name="Bloem J."/>
            <person name="Labutti K."/>
            <person name="Salamov A."/>
            <person name="Andreopoulos B."/>
            <person name="Baker S."/>
            <person name="Barry K."/>
            <person name="Bills G."/>
            <person name="Bluhm B."/>
            <person name="Cannon C."/>
            <person name="Castanera R."/>
            <person name="Culley D."/>
            <person name="Daum C."/>
            <person name="Ezra D."/>
            <person name="Gonzalez J."/>
            <person name="Henrissat B."/>
            <person name="Kuo A."/>
            <person name="Liang C."/>
            <person name="Lipzen A."/>
            <person name="Lutzoni F."/>
            <person name="Magnuson J."/>
            <person name="Mondo S."/>
            <person name="Nolan M."/>
            <person name="Ohm R."/>
            <person name="Pangilinan J."/>
            <person name="Park H.-J."/>
            <person name="Ramirez L."/>
            <person name="Alfaro M."/>
            <person name="Sun H."/>
            <person name="Tritt A."/>
            <person name="Yoshinaga Y."/>
            <person name="Zwiers L.-H."/>
            <person name="Turgeon B."/>
            <person name="Goodwin S."/>
            <person name="Spatafora J."/>
            <person name="Crous P."/>
            <person name="Grigoriev I."/>
        </authorList>
    </citation>
    <scope>NUCLEOTIDE SEQUENCE</scope>
    <source>
        <strain evidence="2">ATCC 16933</strain>
    </source>
</reference>
<feature type="compositionally biased region" description="Basic and acidic residues" evidence="1">
    <location>
        <begin position="89"/>
        <end position="107"/>
    </location>
</feature>
<keyword evidence="3" id="KW-1185">Reference proteome</keyword>
<feature type="compositionally biased region" description="Polar residues" evidence="1">
    <location>
        <begin position="109"/>
        <end position="124"/>
    </location>
</feature>
<protein>
    <submittedName>
        <fullName evidence="2">Uncharacterized protein</fullName>
    </submittedName>
</protein>
<proteinExistence type="predicted"/>
<organism evidence="2 3">
    <name type="scientific">Lineolata rhizophorae</name>
    <dbReference type="NCBI Taxonomy" id="578093"/>
    <lineage>
        <taxon>Eukaryota</taxon>
        <taxon>Fungi</taxon>
        <taxon>Dikarya</taxon>
        <taxon>Ascomycota</taxon>
        <taxon>Pezizomycotina</taxon>
        <taxon>Dothideomycetes</taxon>
        <taxon>Dothideomycetes incertae sedis</taxon>
        <taxon>Lineolatales</taxon>
        <taxon>Lineolataceae</taxon>
        <taxon>Lineolata</taxon>
    </lineage>
</organism>
<feature type="compositionally biased region" description="Basic and acidic residues" evidence="1">
    <location>
        <begin position="64"/>
        <end position="78"/>
    </location>
</feature>
<feature type="compositionally biased region" description="Polar residues" evidence="1">
    <location>
        <begin position="14"/>
        <end position="27"/>
    </location>
</feature>
<feature type="compositionally biased region" description="Polar residues" evidence="1">
    <location>
        <begin position="79"/>
        <end position="88"/>
    </location>
</feature>
<evidence type="ECO:0000256" key="1">
    <source>
        <dbReference type="SAM" id="MobiDB-lite"/>
    </source>
</evidence>
<dbReference type="AlphaFoldDB" id="A0A6A6P5C5"/>
<gene>
    <name evidence="2" type="ORF">BDY21DRAFT_362683</name>
</gene>
<accession>A0A6A6P5C5</accession>
<feature type="compositionally biased region" description="Polar residues" evidence="1">
    <location>
        <begin position="145"/>
        <end position="165"/>
    </location>
</feature>